<dbReference type="Proteomes" id="UP000783686">
    <property type="component" value="Unassembled WGS sequence"/>
</dbReference>
<evidence type="ECO:0000256" key="3">
    <source>
        <dbReference type="ARBA" id="ARBA00022840"/>
    </source>
</evidence>
<dbReference type="EMBL" id="CAJFCW020000001">
    <property type="protein sequence ID" value="CAG9085910.1"/>
    <property type="molecule type" value="Genomic_DNA"/>
</dbReference>
<dbReference type="OrthoDB" id="198787at2759"/>
<comment type="similarity">
    <text evidence="5">Belongs to the DEAD box helicase family.</text>
</comment>
<dbReference type="PANTHER" id="PTHR24031">
    <property type="entry name" value="RNA HELICASE"/>
    <property type="match status" value="1"/>
</dbReference>
<feature type="domain" description="Helicase C-terminal" evidence="7">
    <location>
        <begin position="372"/>
        <end position="560"/>
    </location>
</feature>
<organism evidence="8 9">
    <name type="scientific">Bursaphelenchus okinawaensis</name>
    <dbReference type="NCBI Taxonomy" id="465554"/>
    <lineage>
        <taxon>Eukaryota</taxon>
        <taxon>Metazoa</taxon>
        <taxon>Ecdysozoa</taxon>
        <taxon>Nematoda</taxon>
        <taxon>Chromadorea</taxon>
        <taxon>Rhabditida</taxon>
        <taxon>Tylenchina</taxon>
        <taxon>Tylenchomorpha</taxon>
        <taxon>Aphelenchoidea</taxon>
        <taxon>Aphelenchoididae</taxon>
        <taxon>Bursaphelenchus</taxon>
    </lineage>
</organism>
<dbReference type="EMBL" id="CAJFDH010000001">
    <property type="protein sequence ID" value="CAD5207506.1"/>
    <property type="molecule type" value="Genomic_DNA"/>
</dbReference>
<feature type="domain" description="Helicase ATP-binding" evidence="6">
    <location>
        <begin position="122"/>
        <end position="322"/>
    </location>
</feature>
<dbReference type="CDD" id="cd18787">
    <property type="entry name" value="SF2_C_DEAD"/>
    <property type="match status" value="1"/>
</dbReference>
<dbReference type="SMART" id="SM00487">
    <property type="entry name" value="DEXDc"/>
    <property type="match status" value="1"/>
</dbReference>
<keyword evidence="4 5" id="KW-0694">RNA-binding</keyword>
<evidence type="ECO:0000313" key="8">
    <source>
        <dbReference type="EMBL" id="CAD5207506.1"/>
    </source>
</evidence>
<protein>
    <recommendedName>
        <fullName evidence="5">ATP-dependent RNA helicase</fullName>
        <ecNumber evidence="5">3.6.4.13</ecNumber>
    </recommendedName>
</protein>
<dbReference type="EC" id="3.6.4.13" evidence="5"/>
<keyword evidence="1 5" id="KW-0547">Nucleotide-binding</keyword>
<comment type="catalytic activity">
    <reaction evidence="5">
        <text>ATP + H2O = ADP + phosphate + H(+)</text>
        <dbReference type="Rhea" id="RHEA:13065"/>
        <dbReference type="ChEBI" id="CHEBI:15377"/>
        <dbReference type="ChEBI" id="CHEBI:15378"/>
        <dbReference type="ChEBI" id="CHEBI:30616"/>
        <dbReference type="ChEBI" id="CHEBI:43474"/>
        <dbReference type="ChEBI" id="CHEBI:456216"/>
        <dbReference type="EC" id="3.6.4.13"/>
    </reaction>
</comment>
<proteinExistence type="inferred from homology"/>
<dbReference type="InterPro" id="IPR014001">
    <property type="entry name" value="Helicase_ATP-bd"/>
</dbReference>
<comment type="function">
    <text evidence="5">RNA helicase.</text>
</comment>
<dbReference type="PROSITE" id="PS51192">
    <property type="entry name" value="HELICASE_ATP_BIND_1"/>
    <property type="match status" value="1"/>
</dbReference>
<name>A0A811JW15_9BILA</name>
<comment type="caution">
    <text evidence="8">The sequence shown here is derived from an EMBL/GenBank/DDBJ whole genome shotgun (WGS) entry which is preliminary data.</text>
</comment>
<dbReference type="InterPro" id="IPR011545">
    <property type="entry name" value="DEAD/DEAH_box_helicase_dom"/>
</dbReference>
<dbReference type="SMART" id="SM00490">
    <property type="entry name" value="HELICc"/>
    <property type="match status" value="1"/>
</dbReference>
<keyword evidence="9" id="KW-1185">Reference proteome</keyword>
<dbReference type="SUPFAM" id="SSF52540">
    <property type="entry name" value="P-loop containing nucleoside triphosphate hydrolases"/>
    <property type="match status" value="1"/>
</dbReference>
<evidence type="ECO:0000259" key="6">
    <source>
        <dbReference type="PROSITE" id="PS51192"/>
    </source>
</evidence>
<dbReference type="Proteomes" id="UP000614601">
    <property type="component" value="Unassembled WGS sequence"/>
</dbReference>
<dbReference type="GO" id="GO:0003724">
    <property type="term" value="F:RNA helicase activity"/>
    <property type="evidence" value="ECO:0007669"/>
    <property type="project" value="UniProtKB-EC"/>
</dbReference>
<keyword evidence="3 5" id="KW-0067">ATP-binding</keyword>
<reference evidence="8" key="1">
    <citation type="submission" date="2020-09" db="EMBL/GenBank/DDBJ databases">
        <authorList>
            <person name="Kikuchi T."/>
        </authorList>
    </citation>
    <scope>NUCLEOTIDE SEQUENCE</scope>
    <source>
        <strain evidence="8">SH1</strain>
    </source>
</reference>
<keyword evidence="5" id="KW-0347">Helicase</keyword>
<dbReference type="InterPro" id="IPR027417">
    <property type="entry name" value="P-loop_NTPase"/>
</dbReference>
<gene>
    <name evidence="8" type="ORF">BOKJ2_LOCUS2190</name>
</gene>
<comment type="domain">
    <text evidence="5">The Q motif is unique to and characteristic of the DEAD box family of RNA helicases and controls ATP binding and hydrolysis.</text>
</comment>
<dbReference type="GO" id="GO:0005524">
    <property type="term" value="F:ATP binding"/>
    <property type="evidence" value="ECO:0007669"/>
    <property type="project" value="UniProtKB-UniRule"/>
</dbReference>
<dbReference type="Pfam" id="PF00271">
    <property type="entry name" value="Helicase_C"/>
    <property type="match status" value="1"/>
</dbReference>
<keyword evidence="2 5" id="KW-0378">Hydrolase</keyword>
<dbReference type="GO" id="GO:0016787">
    <property type="term" value="F:hydrolase activity"/>
    <property type="evidence" value="ECO:0007669"/>
    <property type="project" value="UniProtKB-KW"/>
</dbReference>
<dbReference type="Gene3D" id="3.40.50.300">
    <property type="entry name" value="P-loop containing nucleotide triphosphate hydrolases"/>
    <property type="match status" value="2"/>
</dbReference>
<dbReference type="PROSITE" id="PS51194">
    <property type="entry name" value="HELICASE_CTER"/>
    <property type="match status" value="1"/>
</dbReference>
<evidence type="ECO:0000313" key="9">
    <source>
        <dbReference type="Proteomes" id="UP000614601"/>
    </source>
</evidence>
<sequence>MVINVSDELQFDFDCYPEWDNISDGNLSDAPEDEQTVEQKEEPSFKVLGAHLFKDIAKLTSVPKWAENAVEFDGKISKRKGDGIEQFPGLHDKLFEAVSRQISLWFPVQKSVLPSLLIDNIRSSLLPTSDIAISAPTGSGKTLCYLLPILNSFAVSQPLPSSNKIFALVLAPVRNLVIQIENEFSKLNVFDAKILALHSKLSFEEEKRVLFPNDAASAQVNVVISTPERLVKHILDQDNGRFNFSQLRYLVVDEADGMFMPRESFLQLIENMANYPKTHTMSYKALTDLTKNTRLQKILVSATLSLEADKLHDWNLRCPKLYRASVNKVKHVKAAVKEEEDVVGDDGQEEKMEIDGEDGDNEDVTKFMLPQRLKQEVRICKPEFKPLIIYKYLKDNPTWKRVLVFVNTTVNSQRLKILLEHLCGNDMRIAEISSNVYGRRRFRLLKAFKEGNINVVISAGSLGRGLDIPGIDCVMNYDVPNNSQLYIHRAGRTARAGKKGTVVTLVSKEQKLKLKKYLLEVGIWDPESETRENDQQFIDEFKEQYQKALDTLKKQLEAVGKA</sequence>
<evidence type="ECO:0000256" key="4">
    <source>
        <dbReference type="ARBA" id="ARBA00022884"/>
    </source>
</evidence>
<dbReference type="GO" id="GO:0003723">
    <property type="term" value="F:RNA binding"/>
    <property type="evidence" value="ECO:0007669"/>
    <property type="project" value="UniProtKB-UniRule"/>
</dbReference>
<dbReference type="Pfam" id="PF00270">
    <property type="entry name" value="DEAD"/>
    <property type="match status" value="1"/>
</dbReference>
<accession>A0A811JW15</accession>
<dbReference type="AlphaFoldDB" id="A0A811JW15"/>
<evidence type="ECO:0000259" key="7">
    <source>
        <dbReference type="PROSITE" id="PS51194"/>
    </source>
</evidence>
<evidence type="ECO:0000256" key="2">
    <source>
        <dbReference type="ARBA" id="ARBA00022801"/>
    </source>
</evidence>
<evidence type="ECO:0000256" key="5">
    <source>
        <dbReference type="RuleBase" id="RU365068"/>
    </source>
</evidence>
<dbReference type="InterPro" id="IPR001650">
    <property type="entry name" value="Helicase_C-like"/>
</dbReference>
<evidence type="ECO:0000256" key="1">
    <source>
        <dbReference type="ARBA" id="ARBA00022741"/>
    </source>
</evidence>